<dbReference type="EMBL" id="CP034170">
    <property type="protein sequence ID" value="AZI58836.1"/>
    <property type="molecule type" value="Genomic_DNA"/>
</dbReference>
<dbReference type="InterPro" id="IPR052751">
    <property type="entry name" value="Plant_MAPKKK"/>
</dbReference>
<reference evidence="3 4" key="1">
    <citation type="submission" date="2018-11" db="EMBL/GenBank/DDBJ databases">
        <authorList>
            <person name="Da X."/>
        </authorList>
    </citation>
    <scope>NUCLEOTIDE SEQUENCE [LARGE SCALE GENOMIC DNA]</scope>
    <source>
        <strain evidence="3 4">S14-144</strain>
    </source>
</reference>
<dbReference type="SUPFAM" id="SSF56112">
    <property type="entry name" value="Protein kinase-like (PK-like)"/>
    <property type="match status" value="1"/>
</dbReference>
<dbReference type="PANTHER" id="PTHR48011:SF51">
    <property type="entry name" value="PROTEIN KINASE SUPERFAMILY PROTEIN"/>
    <property type="match status" value="1"/>
</dbReference>
<dbReference type="SMART" id="SM00220">
    <property type="entry name" value="S_TKc"/>
    <property type="match status" value="1"/>
</dbReference>
<dbReference type="PROSITE" id="PS50011">
    <property type="entry name" value="PROTEIN_KINASE_DOM"/>
    <property type="match status" value="1"/>
</dbReference>
<dbReference type="Proteomes" id="UP000268084">
    <property type="component" value="Chromosome"/>
</dbReference>
<name>A0A3G8ZXV9_9ACTN</name>
<evidence type="ECO:0000256" key="1">
    <source>
        <dbReference type="SAM" id="MobiDB-lite"/>
    </source>
</evidence>
<feature type="domain" description="Protein kinase" evidence="2">
    <location>
        <begin position="105"/>
        <end position="365"/>
    </location>
</feature>
<evidence type="ECO:0000313" key="4">
    <source>
        <dbReference type="Proteomes" id="UP000268084"/>
    </source>
</evidence>
<gene>
    <name evidence="3" type="ORF">EH165_12500</name>
</gene>
<proteinExistence type="predicted"/>
<feature type="compositionally biased region" description="Low complexity" evidence="1">
    <location>
        <begin position="374"/>
        <end position="384"/>
    </location>
</feature>
<dbReference type="Pfam" id="PF00069">
    <property type="entry name" value="Pkinase"/>
    <property type="match status" value="1"/>
</dbReference>
<dbReference type="GO" id="GO:0007165">
    <property type="term" value="P:signal transduction"/>
    <property type="evidence" value="ECO:0007669"/>
    <property type="project" value="TreeGrafter"/>
</dbReference>
<evidence type="ECO:0000259" key="2">
    <source>
        <dbReference type="PROSITE" id="PS50011"/>
    </source>
</evidence>
<dbReference type="KEGG" id="nak:EH165_12500"/>
<organism evidence="3 4">
    <name type="scientific">Nakamurella antarctica</name>
    <dbReference type="NCBI Taxonomy" id="1902245"/>
    <lineage>
        <taxon>Bacteria</taxon>
        <taxon>Bacillati</taxon>
        <taxon>Actinomycetota</taxon>
        <taxon>Actinomycetes</taxon>
        <taxon>Nakamurellales</taxon>
        <taxon>Nakamurellaceae</taxon>
        <taxon>Nakamurella</taxon>
    </lineage>
</organism>
<reference evidence="3 4" key="2">
    <citation type="submission" date="2018-12" db="EMBL/GenBank/DDBJ databases">
        <title>Nakamurella antarcticus sp. nov., isolated from Antarctica South Shetland Islands soil.</title>
        <authorList>
            <person name="Peng F."/>
        </authorList>
    </citation>
    <scope>NUCLEOTIDE SEQUENCE [LARGE SCALE GENOMIC DNA]</scope>
    <source>
        <strain evidence="3 4">S14-144</strain>
    </source>
</reference>
<feature type="region of interest" description="Disordered" evidence="1">
    <location>
        <begin position="324"/>
        <end position="404"/>
    </location>
</feature>
<dbReference type="GO" id="GO:0004672">
    <property type="term" value="F:protein kinase activity"/>
    <property type="evidence" value="ECO:0007669"/>
    <property type="project" value="InterPro"/>
</dbReference>
<dbReference type="PANTHER" id="PTHR48011">
    <property type="entry name" value="CCR4-NOT TRANSCRIPTIONAL COMPLEX SUBUNIT CAF120-RELATED"/>
    <property type="match status" value="1"/>
</dbReference>
<dbReference type="GO" id="GO:0005524">
    <property type="term" value="F:ATP binding"/>
    <property type="evidence" value="ECO:0007669"/>
    <property type="project" value="InterPro"/>
</dbReference>
<protein>
    <recommendedName>
        <fullName evidence="2">Protein kinase domain-containing protein</fullName>
    </recommendedName>
</protein>
<dbReference type="OrthoDB" id="137117at2"/>
<dbReference type="AlphaFoldDB" id="A0A3G8ZXV9"/>
<evidence type="ECO:0000313" key="3">
    <source>
        <dbReference type="EMBL" id="AZI58836.1"/>
    </source>
</evidence>
<sequence length="601" mass="62875">MVWLGRSGSGRGSGKHAARDCCRGQTAQAWGNSLASQYAGGGLDWWCCSAKPDRKAGPRPRVPPRGGWVGFGADGSPAECDVTDFSVSYPDVVVEKLIAAAVPTAQGAVLLGKSNRGSVFAVTRDDQTSVVVKCGFAQFIDQEVAAHQRLTGLPGVVRLVSHGSYSDVKYLVRDYQPQTLLDRLNERPVRLDELFSLFAPIVEVMETLHGVGWAFVDLKPANLVVNDACLQVADLGDVGRLGEVSARATAGFTAPEIHQGGLITVATDTYSLAATIVTTLIGNTEWMASTLDEDLLAAHPQLKTELLAALSPPMLGRRISPRHLLDAFPNPAGEQQEPDTETRLPPHPSSVPLDRPETGSTDALVVIDGPPEAPARAPSAQRPRPGSHVQMAAGASTRSEPTPDLSAISPWGLIALDAPTLDRPPLLPPLAPEPEQVTKHRSLWRSPVLISSVAAGAAMAVLAFVLLARSGDSGVDEAAPSANSASVGPSQSSSAQVAEQLSALRITPGNGNTQLSWDGPDLPYTLILLSVESGPKDATLYVRGRLAFVPSSVTSADACFLVRPATTPVTAPIPQNTAEISAAGGSVACSGAATFEAIRLS</sequence>
<keyword evidence="4" id="KW-1185">Reference proteome</keyword>
<accession>A0A3G8ZXV9</accession>
<dbReference type="InterPro" id="IPR000719">
    <property type="entry name" value="Prot_kinase_dom"/>
</dbReference>
<dbReference type="InterPro" id="IPR011009">
    <property type="entry name" value="Kinase-like_dom_sf"/>
</dbReference>
<dbReference type="Gene3D" id="1.10.510.10">
    <property type="entry name" value="Transferase(Phosphotransferase) domain 1"/>
    <property type="match status" value="1"/>
</dbReference>